<organism evidence="2 3">
    <name type="scientific">Luteolibacter algae</name>
    <dbReference type="NCBI Taxonomy" id="454151"/>
    <lineage>
        <taxon>Bacteria</taxon>
        <taxon>Pseudomonadati</taxon>
        <taxon>Verrucomicrobiota</taxon>
        <taxon>Verrucomicrobiia</taxon>
        <taxon>Verrucomicrobiales</taxon>
        <taxon>Verrucomicrobiaceae</taxon>
        <taxon>Luteolibacter</taxon>
    </lineage>
</organism>
<dbReference type="Proteomes" id="UP001597375">
    <property type="component" value="Unassembled WGS sequence"/>
</dbReference>
<dbReference type="Gene3D" id="3.30.2130.10">
    <property type="entry name" value="VC0802-like"/>
    <property type="match status" value="1"/>
</dbReference>
<reference evidence="3" key="1">
    <citation type="journal article" date="2019" name="Int. J. Syst. Evol. Microbiol.">
        <title>The Global Catalogue of Microorganisms (GCM) 10K type strain sequencing project: providing services to taxonomists for standard genome sequencing and annotation.</title>
        <authorList>
            <consortium name="The Broad Institute Genomics Platform"/>
            <consortium name="The Broad Institute Genome Sequencing Center for Infectious Disease"/>
            <person name="Wu L."/>
            <person name="Ma J."/>
        </authorList>
    </citation>
    <scope>NUCLEOTIDE SEQUENCE [LARGE SCALE GENOMIC DNA]</scope>
    <source>
        <strain evidence="3">CGMCC 4.7106</strain>
    </source>
</reference>
<feature type="domain" description="ACT" evidence="1">
    <location>
        <begin position="21"/>
        <end position="157"/>
    </location>
</feature>
<dbReference type="InterPro" id="IPR045865">
    <property type="entry name" value="ACT-like_dom_sf"/>
</dbReference>
<dbReference type="RefSeq" id="WP_386819943.1">
    <property type="nucleotide sequence ID" value="NZ_JBHUIT010000010.1"/>
</dbReference>
<evidence type="ECO:0000259" key="1">
    <source>
        <dbReference type="Pfam" id="PF19571"/>
    </source>
</evidence>
<proteinExistence type="predicted"/>
<keyword evidence="3" id="KW-1185">Reference proteome</keyword>
<dbReference type="InterPro" id="IPR045739">
    <property type="entry name" value="ACT_dom_pair"/>
</dbReference>
<dbReference type="EMBL" id="JBHUIT010000010">
    <property type="protein sequence ID" value="MFD2256651.1"/>
    <property type="molecule type" value="Genomic_DNA"/>
</dbReference>
<comment type="caution">
    <text evidence="2">The sequence shown here is derived from an EMBL/GenBank/DDBJ whole genome shotgun (WGS) entry which is preliminary data.</text>
</comment>
<sequence length="160" mass="17409">MMNDFDPSNDGGLVAENGTPVRQFSVMLPNRAGALASLVKLLRSSSIEVIGLSMQDARDATVARLVVSDTDSAEAIFCEKGIPYTICQLVIVGLKEAGPGLLQCLDILMTAETNVDFAYALLPCPEEMALLAMHVEDYDFATSVLNRSGFRLMYEEDLIR</sequence>
<name>A0ABW5D995_9BACT</name>
<dbReference type="PANTHER" id="PTHR40099:SF1">
    <property type="entry name" value="ACETOLACTATE SYNTHASE, SMALL SUBUNIT"/>
    <property type="match status" value="1"/>
</dbReference>
<evidence type="ECO:0000313" key="3">
    <source>
        <dbReference type="Proteomes" id="UP001597375"/>
    </source>
</evidence>
<gene>
    <name evidence="2" type="ORF">ACFSSA_08185</name>
</gene>
<dbReference type="PANTHER" id="PTHR40099">
    <property type="entry name" value="ACETOLACTATE SYNTHASE, SMALL SUBUNIT"/>
    <property type="match status" value="1"/>
</dbReference>
<dbReference type="Pfam" id="PF19571">
    <property type="entry name" value="ACT_8"/>
    <property type="match status" value="1"/>
</dbReference>
<dbReference type="SUPFAM" id="SSF55021">
    <property type="entry name" value="ACT-like"/>
    <property type="match status" value="1"/>
</dbReference>
<accession>A0ABW5D995</accession>
<evidence type="ECO:0000313" key="2">
    <source>
        <dbReference type="EMBL" id="MFD2256651.1"/>
    </source>
</evidence>
<protein>
    <recommendedName>
        <fullName evidence="1">ACT domain-containing protein</fullName>
    </recommendedName>
</protein>